<dbReference type="InterPro" id="IPR017853">
    <property type="entry name" value="GH"/>
</dbReference>
<dbReference type="SUPFAM" id="SSF51445">
    <property type="entry name" value="(Trans)glycosidases"/>
    <property type="match status" value="1"/>
</dbReference>
<keyword evidence="6" id="KW-0862">Zinc</keyword>
<dbReference type="GO" id="GO:0005975">
    <property type="term" value="P:carbohydrate metabolic process"/>
    <property type="evidence" value="ECO:0007669"/>
    <property type="project" value="InterPro"/>
</dbReference>
<evidence type="ECO:0000259" key="9">
    <source>
        <dbReference type="Pfam" id="PF08532"/>
    </source>
</evidence>
<keyword evidence="11" id="KW-1185">Reference proteome</keyword>
<dbReference type="InterPro" id="IPR029062">
    <property type="entry name" value="Class_I_gatase-like"/>
</dbReference>
<comment type="catalytic activity">
    <reaction evidence="1">
        <text>Hydrolysis of terminal non-reducing beta-D-galactose residues in beta-D-galactosides.</text>
        <dbReference type="EC" id="3.2.1.23"/>
    </reaction>
</comment>
<organism evidence="10 11">
    <name type="scientific">Puniceicoccus vermicola</name>
    <dbReference type="NCBI Taxonomy" id="388746"/>
    <lineage>
        <taxon>Bacteria</taxon>
        <taxon>Pseudomonadati</taxon>
        <taxon>Verrucomicrobiota</taxon>
        <taxon>Opitutia</taxon>
        <taxon>Puniceicoccales</taxon>
        <taxon>Puniceicoccaceae</taxon>
        <taxon>Puniceicoccus</taxon>
    </lineage>
</organism>
<dbReference type="Pfam" id="PF08532">
    <property type="entry name" value="Glyco_hydro_42M"/>
    <property type="match status" value="1"/>
</dbReference>
<dbReference type="Gene3D" id="3.20.20.80">
    <property type="entry name" value="Glycosidases"/>
    <property type="match status" value="1"/>
</dbReference>
<evidence type="ECO:0000256" key="5">
    <source>
        <dbReference type="ARBA" id="ARBA00022801"/>
    </source>
</evidence>
<sequence>MPPDSAIDHLALKSIPFGVVLLAERGVSLIETRNDLENIAALGFNTVVLYPSVSRWDADIPGDLAFDTIDSILDVCAELNLQVILELQGQVMQDADAPESSGYAQASNYRENGFHQPAKEVLLATYLRAVAAHFRGHPALLAYDLFNEVGNHSRSPETIQAFTEYLAGQYDGNIQALNHAWATYFPDFESITRVPPNYRVWSWSSVVAERDWQRFRSADFATQIRRWRVIIREVDPDTPLFVDVLGSDVLHNRTDDYFGVSDWDISETTDILGLSCYANMLGPRWWESDAWQWPQFWRHAISVADGKQTMISELMTANRSLFPTEGSSMTDEIGLWSYQAVFHGIQGMIYWKYRPFRRGRQVSGRGLTDFDGTPNRHAHQASKVAKFVVENAVSLAESHPDTAGCAIVFDPDMERLFSAIGEGEATVPPKPFYTDTHRGWFQAFWKSGIAPCYLTPARIAAQGIPAAIRVLVVPCLPGITTEFAESIRDFVQRGGTLVTESRFGLLDIDGNLQPHAPGFGLQEITGFEERGFHCRGEHRIPLPESELVLQGDYFQEIDCPADTEILVATESNHPALVQRSASTGQCLHVPFLLGHKVERGESHSQALTYFNVLLERLRPHLTPSVVVREKSPLLDISVLLRANGTPWLIGLTNFDHATGTVTLRLPKGTELAENTPFDNLTKEGRTITVTLPKRSAHAVKLA</sequence>
<dbReference type="InterPro" id="IPR013738">
    <property type="entry name" value="Beta_galactosidase_Trimer"/>
</dbReference>
<dbReference type="EMBL" id="JACHVA010000053">
    <property type="protein sequence ID" value="MBC2601587.1"/>
    <property type="molecule type" value="Genomic_DNA"/>
</dbReference>
<dbReference type="Pfam" id="PF02449">
    <property type="entry name" value="Glyco_hydro_42"/>
    <property type="match status" value="1"/>
</dbReference>
<dbReference type="GO" id="GO:0046872">
    <property type="term" value="F:metal ion binding"/>
    <property type="evidence" value="ECO:0007669"/>
    <property type="project" value="UniProtKB-KW"/>
</dbReference>
<dbReference type="InterPro" id="IPR013529">
    <property type="entry name" value="Glyco_hydro_42_N"/>
</dbReference>
<dbReference type="PANTHER" id="PTHR36447:SF2">
    <property type="entry name" value="BETA-GALACTOSIDASE YESZ"/>
    <property type="match status" value="1"/>
</dbReference>
<dbReference type="Gene3D" id="3.40.50.880">
    <property type="match status" value="1"/>
</dbReference>
<comment type="caution">
    <text evidence="10">The sequence shown here is derived from an EMBL/GenBank/DDBJ whole genome shotgun (WGS) entry which is preliminary data.</text>
</comment>
<evidence type="ECO:0000259" key="8">
    <source>
        <dbReference type="Pfam" id="PF02449"/>
    </source>
</evidence>
<feature type="domain" description="Beta-galactosidase trimerisation" evidence="9">
    <location>
        <begin position="405"/>
        <end position="593"/>
    </location>
</feature>
<dbReference type="PANTHER" id="PTHR36447">
    <property type="entry name" value="BETA-GALACTOSIDASE GANA"/>
    <property type="match status" value="1"/>
</dbReference>
<dbReference type="Proteomes" id="UP000525652">
    <property type="component" value="Unassembled WGS sequence"/>
</dbReference>
<keyword evidence="5" id="KW-0378">Hydrolase</keyword>
<dbReference type="GO" id="GO:0004565">
    <property type="term" value="F:beta-galactosidase activity"/>
    <property type="evidence" value="ECO:0007669"/>
    <property type="project" value="UniProtKB-EC"/>
</dbReference>
<name>A0A7X1AX75_9BACT</name>
<reference evidence="10 11" key="1">
    <citation type="submission" date="2020-07" db="EMBL/GenBank/DDBJ databases">
        <authorList>
            <person name="Feng X."/>
        </authorList>
    </citation>
    <scope>NUCLEOTIDE SEQUENCE [LARGE SCALE GENOMIC DNA]</scope>
    <source>
        <strain evidence="10 11">JCM14086</strain>
    </source>
</reference>
<keyword evidence="7" id="KW-0326">Glycosidase</keyword>
<feature type="domain" description="Glycoside hydrolase family 42 N-terminal" evidence="8">
    <location>
        <begin position="123"/>
        <end position="385"/>
    </location>
</feature>
<evidence type="ECO:0000256" key="2">
    <source>
        <dbReference type="ARBA" id="ARBA00005940"/>
    </source>
</evidence>
<evidence type="ECO:0000256" key="1">
    <source>
        <dbReference type="ARBA" id="ARBA00001412"/>
    </source>
</evidence>
<comment type="similarity">
    <text evidence="2">Belongs to the glycosyl hydrolase 42 family.</text>
</comment>
<dbReference type="RefSeq" id="WP_185692311.1">
    <property type="nucleotide sequence ID" value="NZ_JACHVA010000053.1"/>
</dbReference>
<protein>
    <recommendedName>
        <fullName evidence="3">beta-galactosidase</fullName>
        <ecNumber evidence="3">3.2.1.23</ecNumber>
    </recommendedName>
</protein>
<dbReference type="GO" id="GO:0009341">
    <property type="term" value="C:beta-galactosidase complex"/>
    <property type="evidence" value="ECO:0007669"/>
    <property type="project" value="InterPro"/>
</dbReference>
<accession>A0A7X1AX75</accession>
<dbReference type="InterPro" id="IPR003476">
    <property type="entry name" value="Glyco_hydro_42"/>
</dbReference>
<evidence type="ECO:0000313" key="11">
    <source>
        <dbReference type="Proteomes" id="UP000525652"/>
    </source>
</evidence>
<dbReference type="EC" id="3.2.1.23" evidence="3"/>
<keyword evidence="4" id="KW-0479">Metal-binding</keyword>
<evidence type="ECO:0000313" key="10">
    <source>
        <dbReference type="EMBL" id="MBC2601587.1"/>
    </source>
</evidence>
<dbReference type="SUPFAM" id="SSF52317">
    <property type="entry name" value="Class I glutamine amidotransferase-like"/>
    <property type="match status" value="1"/>
</dbReference>
<gene>
    <name evidence="10" type="ORF">H5P30_07335</name>
</gene>
<evidence type="ECO:0000256" key="7">
    <source>
        <dbReference type="ARBA" id="ARBA00023295"/>
    </source>
</evidence>
<evidence type="ECO:0000256" key="6">
    <source>
        <dbReference type="ARBA" id="ARBA00022833"/>
    </source>
</evidence>
<dbReference type="CDD" id="cd03143">
    <property type="entry name" value="A4_beta-galactosidase_middle_domain"/>
    <property type="match status" value="1"/>
</dbReference>
<proteinExistence type="inferred from homology"/>
<dbReference type="AlphaFoldDB" id="A0A7X1AX75"/>
<evidence type="ECO:0000256" key="3">
    <source>
        <dbReference type="ARBA" id="ARBA00012756"/>
    </source>
</evidence>
<evidence type="ECO:0000256" key="4">
    <source>
        <dbReference type="ARBA" id="ARBA00022723"/>
    </source>
</evidence>